<name>A0A4Z2GQN4_9TELE</name>
<organism evidence="1 2">
    <name type="scientific">Liparis tanakae</name>
    <name type="common">Tanaka's snailfish</name>
    <dbReference type="NCBI Taxonomy" id="230148"/>
    <lineage>
        <taxon>Eukaryota</taxon>
        <taxon>Metazoa</taxon>
        <taxon>Chordata</taxon>
        <taxon>Craniata</taxon>
        <taxon>Vertebrata</taxon>
        <taxon>Euteleostomi</taxon>
        <taxon>Actinopterygii</taxon>
        <taxon>Neopterygii</taxon>
        <taxon>Teleostei</taxon>
        <taxon>Neoteleostei</taxon>
        <taxon>Acanthomorphata</taxon>
        <taxon>Eupercaria</taxon>
        <taxon>Perciformes</taxon>
        <taxon>Cottioidei</taxon>
        <taxon>Cottales</taxon>
        <taxon>Liparidae</taxon>
        <taxon>Liparis</taxon>
    </lineage>
</organism>
<dbReference type="AlphaFoldDB" id="A0A4Z2GQN4"/>
<comment type="caution">
    <text evidence="1">The sequence shown here is derived from an EMBL/GenBank/DDBJ whole genome shotgun (WGS) entry which is preliminary data.</text>
</comment>
<keyword evidence="2" id="KW-1185">Reference proteome</keyword>
<proteinExistence type="predicted"/>
<sequence>MFRASPSSSEMAKKKVWRKISVVIFKSNNHHAPTDTKYPAAFCFSPSVSWNENIENIENISPGGTN</sequence>
<evidence type="ECO:0000313" key="1">
    <source>
        <dbReference type="EMBL" id="TNN55689.1"/>
    </source>
</evidence>
<reference evidence="1 2" key="1">
    <citation type="submission" date="2019-03" db="EMBL/GenBank/DDBJ databases">
        <title>First draft genome of Liparis tanakae, snailfish: a comprehensive survey of snailfish specific genes.</title>
        <authorList>
            <person name="Kim W."/>
            <person name="Song I."/>
            <person name="Jeong J.-H."/>
            <person name="Kim D."/>
            <person name="Kim S."/>
            <person name="Ryu S."/>
            <person name="Song J.Y."/>
            <person name="Lee S.K."/>
        </authorList>
    </citation>
    <scope>NUCLEOTIDE SEQUENCE [LARGE SCALE GENOMIC DNA]</scope>
    <source>
        <tissue evidence="1">Muscle</tissue>
    </source>
</reference>
<protein>
    <submittedName>
        <fullName evidence="1">Uncharacterized protein</fullName>
    </submittedName>
</protein>
<dbReference type="Proteomes" id="UP000314294">
    <property type="component" value="Unassembled WGS sequence"/>
</dbReference>
<dbReference type="EMBL" id="SRLO01000449">
    <property type="protein sequence ID" value="TNN55689.1"/>
    <property type="molecule type" value="Genomic_DNA"/>
</dbReference>
<evidence type="ECO:0000313" key="2">
    <source>
        <dbReference type="Proteomes" id="UP000314294"/>
    </source>
</evidence>
<gene>
    <name evidence="1" type="ORF">EYF80_034124</name>
</gene>
<accession>A0A4Z2GQN4</accession>